<dbReference type="PROSITE" id="PS01087">
    <property type="entry name" value="RADICAL_ACTIVATING"/>
    <property type="match status" value="1"/>
</dbReference>
<dbReference type="RefSeq" id="WP_249294917.1">
    <property type="nucleotide sequence ID" value="NZ_JACRSV010000002.1"/>
</dbReference>
<keyword evidence="6" id="KW-0560">Oxidoreductase</keyword>
<evidence type="ECO:0000313" key="13">
    <source>
        <dbReference type="Proteomes" id="UP000610760"/>
    </source>
</evidence>
<keyword evidence="13" id="KW-1185">Reference proteome</keyword>
<dbReference type="SFLD" id="SFLDS00029">
    <property type="entry name" value="Radical_SAM"/>
    <property type="match status" value="1"/>
</dbReference>
<dbReference type="InterPro" id="IPR012839">
    <property type="entry name" value="Organic_radical_activase"/>
</dbReference>
<dbReference type="Proteomes" id="UP000610760">
    <property type="component" value="Unassembled WGS sequence"/>
</dbReference>
<evidence type="ECO:0000256" key="7">
    <source>
        <dbReference type="ARBA" id="ARBA00023004"/>
    </source>
</evidence>
<dbReference type="PANTHER" id="PTHR30352:SF4">
    <property type="entry name" value="PYRUVATE FORMATE-LYASE 2-ACTIVATING ENZYME"/>
    <property type="match status" value="1"/>
</dbReference>
<evidence type="ECO:0000256" key="6">
    <source>
        <dbReference type="ARBA" id="ARBA00023002"/>
    </source>
</evidence>
<dbReference type="AlphaFoldDB" id="A0A926E2P8"/>
<dbReference type="Gene3D" id="3.20.20.70">
    <property type="entry name" value="Aldolase class I"/>
    <property type="match status" value="1"/>
</dbReference>
<dbReference type="PROSITE" id="PS51379">
    <property type="entry name" value="4FE4S_FER_2"/>
    <property type="match status" value="2"/>
</dbReference>
<keyword evidence="5" id="KW-0479">Metal-binding</keyword>
<keyword evidence="4" id="KW-0949">S-adenosyl-L-methionine</keyword>
<dbReference type="NCBIfam" id="TIGR02494">
    <property type="entry name" value="PFLE_PFLC"/>
    <property type="match status" value="1"/>
</dbReference>
<evidence type="ECO:0000256" key="9">
    <source>
        <dbReference type="ARBA" id="ARBA00047365"/>
    </source>
</evidence>
<protein>
    <submittedName>
        <fullName evidence="12">Glycyl-radical enzyme activating protein</fullName>
    </submittedName>
</protein>
<dbReference type="PROSITE" id="PS51918">
    <property type="entry name" value="RADICAL_SAM"/>
    <property type="match status" value="1"/>
</dbReference>
<name>A0A926E2P8_9FIRM</name>
<dbReference type="GO" id="GO:0046872">
    <property type="term" value="F:metal ion binding"/>
    <property type="evidence" value="ECO:0007669"/>
    <property type="project" value="UniProtKB-KW"/>
</dbReference>
<evidence type="ECO:0000313" key="12">
    <source>
        <dbReference type="EMBL" id="MBC8559947.1"/>
    </source>
</evidence>
<dbReference type="GO" id="GO:0051539">
    <property type="term" value="F:4 iron, 4 sulfur cluster binding"/>
    <property type="evidence" value="ECO:0007669"/>
    <property type="project" value="UniProtKB-KW"/>
</dbReference>
<evidence type="ECO:0000259" key="10">
    <source>
        <dbReference type="PROSITE" id="PS51379"/>
    </source>
</evidence>
<keyword evidence="3" id="KW-0004">4Fe-4S</keyword>
<dbReference type="InterPro" id="IPR040074">
    <property type="entry name" value="BssD/PflA/YjjW"/>
</dbReference>
<keyword evidence="8" id="KW-0411">Iron-sulfur</keyword>
<comment type="cofactor">
    <cofactor evidence="1">
        <name>[4Fe-4S] cluster</name>
        <dbReference type="ChEBI" id="CHEBI:49883"/>
    </cofactor>
</comment>
<dbReference type="InterPro" id="IPR017896">
    <property type="entry name" value="4Fe4S_Fe-S-bd"/>
</dbReference>
<evidence type="ECO:0000256" key="5">
    <source>
        <dbReference type="ARBA" id="ARBA00022723"/>
    </source>
</evidence>
<comment type="caution">
    <text evidence="12">The sequence shown here is derived from an EMBL/GenBank/DDBJ whole genome shotgun (WGS) entry which is preliminary data.</text>
</comment>
<comment type="similarity">
    <text evidence="2">Belongs to the organic radical-activating enzymes family.</text>
</comment>
<feature type="domain" description="4Fe-4S ferredoxin-type" evidence="10">
    <location>
        <begin position="46"/>
        <end position="65"/>
    </location>
</feature>
<dbReference type="SFLD" id="SFLDG01066">
    <property type="entry name" value="organic_radical-activating_enz"/>
    <property type="match status" value="1"/>
</dbReference>
<sequence>MHAAYISHLQHFSLGDGPGIRTTVFFKGCNLHCPWCHNPETISVKPQLLFYPSLCTSCGKCASVCGRHTWIDGEHHFDRQGCDACGKCTQACPAEALSLCGERQTTQKLMSHIREDWEFYAMSGGGVTLSGGEALLHADSCRELAARCSKENIPVLLDTAGCVHYDAFEKVLPYLSLCYFDLKSGTQSGYDAVGGKLDLVLENIKRLVADGVETVARIPVIPGFNDTREDALQMADALSETGIRKVHLLPFHRLGSGKYAGLGQIYSYGETLPPPATTLETMLEVFQHSGFSASKGG</sequence>
<dbReference type="InterPro" id="IPR034457">
    <property type="entry name" value="Organic_radical-activating"/>
</dbReference>
<evidence type="ECO:0000256" key="4">
    <source>
        <dbReference type="ARBA" id="ARBA00022691"/>
    </source>
</evidence>
<dbReference type="PROSITE" id="PS00198">
    <property type="entry name" value="4FE4S_FER_1"/>
    <property type="match status" value="1"/>
</dbReference>
<dbReference type="PANTHER" id="PTHR30352">
    <property type="entry name" value="PYRUVATE FORMATE-LYASE-ACTIVATING ENZYME"/>
    <property type="match status" value="1"/>
</dbReference>
<dbReference type="PIRSF" id="PIRSF000371">
    <property type="entry name" value="PFL_act_enz"/>
    <property type="match status" value="1"/>
</dbReference>
<dbReference type="InterPro" id="IPR001989">
    <property type="entry name" value="Radical_activat_CS"/>
</dbReference>
<dbReference type="SUPFAM" id="SSF54862">
    <property type="entry name" value="4Fe-4S ferredoxins"/>
    <property type="match status" value="1"/>
</dbReference>
<proteinExistence type="inferred from homology"/>
<dbReference type="Pfam" id="PF04055">
    <property type="entry name" value="Radical_SAM"/>
    <property type="match status" value="1"/>
</dbReference>
<dbReference type="InterPro" id="IPR017900">
    <property type="entry name" value="4Fe4S_Fe_S_CS"/>
</dbReference>
<keyword evidence="7" id="KW-0408">Iron</keyword>
<feature type="domain" description="Radical SAM core" evidence="11">
    <location>
        <begin position="15"/>
        <end position="292"/>
    </location>
</feature>
<dbReference type="SUPFAM" id="SSF102114">
    <property type="entry name" value="Radical SAM enzymes"/>
    <property type="match status" value="1"/>
</dbReference>
<organism evidence="12 13">
    <name type="scientific">Fumia xinanensis</name>
    <dbReference type="NCBI Taxonomy" id="2763659"/>
    <lineage>
        <taxon>Bacteria</taxon>
        <taxon>Bacillati</taxon>
        <taxon>Bacillota</taxon>
        <taxon>Clostridia</taxon>
        <taxon>Eubacteriales</taxon>
        <taxon>Oscillospiraceae</taxon>
        <taxon>Fumia</taxon>
    </lineage>
</organism>
<dbReference type="Pfam" id="PF00037">
    <property type="entry name" value="Fer4"/>
    <property type="match status" value="1"/>
</dbReference>
<evidence type="ECO:0000256" key="2">
    <source>
        <dbReference type="ARBA" id="ARBA00009777"/>
    </source>
</evidence>
<dbReference type="GO" id="GO:0016491">
    <property type="term" value="F:oxidoreductase activity"/>
    <property type="evidence" value="ECO:0007669"/>
    <property type="project" value="UniProtKB-KW"/>
</dbReference>
<evidence type="ECO:0000256" key="3">
    <source>
        <dbReference type="ARBA" id="ARBA00022485"/>
    </source>
</evidence>
<comment type="catalytic activity">
    <reaction evidence="9">
        <text>glycyl-[protein] + reduced [flavodoxin] + S-adenosyl-L-methionine = glycin-2-yl radical-[protein] + semiquinone [flavodoxin] + 5'-deoxyadenosine + L-methionine + H(+)</text>
        <dbReference type="Rhea" id="RHEA:61976"/>
        <dbReference type="Rhea" id="RHEA-COMP:10622"/>
        <dbReference type="Rhea" id="RHEA-COMP:14480"/>
        <dbReference type="Rhea" id="RHEA-COMP:15993"/>
        <dbReference type="Rhea" id="RHEA-COMP:15994"/>
        <dbReference type="ChEBI" id="CHEBI:15378"/>
        <dbReference type="ChEBI" id="CHEBI:17319"/>
        <dbReference type="ChEBI" id="CHEBI:29947"/>
        <dbReference type="ChEBI" id="CHEBI:32722"/>
        <dbReference type="ChEBI" id="CHEBI:57618"/>
        <dbReference type="ChEBI" id="CHEBI:57844"/>
        <dbReference type="ChEBI" id="CHEBI:59789"/>
        <dbReference type="ChEBI" id="CHEBI:140311"/>
    </reaction>
</comment>
<dbReference type="SFLD" id="SFLDG01118">
    <property type="entry name" value="activating_enzymes__group_2"/>
    <property type="match status" value="1"/>
</dbReference>
<dbReference type="EMBL" id="JACRSV010000002">
    <property type="protein sequence ID" value="MBC8559947.1"/>
    <property type="molecule type" value="Genomic_DNA"/>
</dbReference>
<dbReference type="InterPro" id="IPR013785">
    <property type="entry name" value="Aldolase_TIM"/>
</dbReference>
<evidence type="ECO:0000256" key="8">
    <source>
        <dbReference type="ARBA" id="ARBA00023014"/>
    </source>
</evidence>
<dbReference type="InterPro" id="IPR007197">
    <property type="entry name" value="rSAM"/>
</dbReference>
<dbReference type="InterPro" id="IPR058240">
    <property type="entry name" value="rSAM_sf"/>
</dbReference>
<accession>A0A926E2P8</accession>
<dbReference type="Pfam" id="PF13353">
    <property type="entry name" value="Fer4_12"/>
    <property type="match status" value="1"/>
</dbReference>
<reference evidence="12" key="1">
    <citation type="submission" date="2020-08" db="EMBL/GenBank/DDBJ databases">
        <title>Genome public.</title>
        <authorList>
            <person name="Liu C."/>
            <person name="Sun Q."/>
        </authorList>
    </citation>
    <scope>NUCLEOTIDE SEQUENCE</scope>
    <source>
        <strain evidence="12">NSJ-33</strain>
    </source>
</reference>
<evidence type="ECO:0000259" key="11">
    <source>
        <dbReference type="PROSITE" id="PS51918"/>
    </source>
</evidence>
<feature type="domain" description="4Fe-4S ferredoxin-type" evidence="10">
    <location>
        <begin position="73"/>
        <end position="102"/>
    </location>
</feature>
<gene>
    <name evidence="12" type="ORF">H8710_07710</name>
</gene>
<evidence type="ECO:0000256" key="1">
    <source>
        <dbReference type="ARBA" id="ARBA00001966"/>
    </source>
</evidence>